<feature type="transmembrane region" description="Helical" evidence="8">
    <location>
        <begin position="223"/>
        <end position="240"/>
    </location>
</feature>
<sequence length="396" mass="41756">MYGDLAILCGLIVLYAGLSGRLERSVLSGPMLFVAAGFVLGPVGLGWFDGDVAREELKLLTDLTLALILFTDAANADLTTLRRRFTLPLRMLLLGLPGVILLGFVLALWLFDALSPLQAAVLATMLAATDAALGKAVFSNPDVPAPLREGLNTESGLNDGLCVPFLLLFIALELGSIEGLGNWAALELFVRELGVGLLVGVGGTLLVVGFLRLCHQHTPQNPLWIYIAVAALALGVFATAQSLHGSGYIAAFTGGLLFGYLAPEKGHEAVIGAEVDGESLAMLTWFVFGAAVISQPLQFTPQVLLYALLSLTVVRMLPIYLCLSGSGERAESKLFLGWFGPRGLASIVFAIIVLNSGLPNAALIANVVTCTVLLSLVLHGISANPLARWLAKRLAS</sequence>
<keyword evidence="7 8" id="KW-0472">Membrane</keyword>
<protein>
    <submittedName>
        <fullName evidence="10">NhaP-type Na+/H+ or K+/H+ antiporter</fullName>
    </submittedName>
</protein>
<dbReference type="Proteomes" id="UP000184268">
    <property type="component" value="Unassembled WGS sequence"/>
</dbReference>
<keyword evidence="4 8" id="KW-0812">Transmembrane</keyword>
<accession>A0A1M5X317</accession>
<dbReference type="PANTHER" id="PTHR32507">
    <property type="entry name" value="NA(+)/H(+) ANTIPORTER 1"/>
    <property type="match status" value="1"/>
</dbReference>
<dbReference type="GO" id="GO:0005886">
    <property type="term" value="C:plasma membrane"/>
    <property type="evidence" value="ECO:0007669"/>
    <property type="project" value="UniProtKB-SubCell"/>
</dbReference>
<keyword evidence="5 8" id="KW-1133">Transmembrane helix</keyword>
<dbReference type="AlphaFoldDB" id="A0A1M5X317"/>
<feature type="transmembrane region" description="Helical" evidence="8">
    <location>
        <begin position="91"/>
        <end position="111"/>
    </location>
</feature>
<feature type="transmembrane region" description="Helical" evidence="8">
    <location>
        <begin position="335"/>
        <end position="355"/>
    </location>
</feature>
<feature type="transmembrane region" description="Helical" evidence="8">
    <location>
        <begin position="361"/>
        <end position="383"/>
    </location>
</feature>
<organism evidence="10 11">
    <name type="scientific">Ferrimonas marina</name>
    <dbReference type="NCBI Taxonomy" id="299255"/>
    <lineage>
        <taxon>Bacteria</taxon>
        <taxon>Pseudomonadati</taxon>
        <taxon>Pseudomonadota</taxon>
        <taxon>Gammaproteobacteria</taxon>
        <taxon>Alteromonadales</taxon>
        <taxon>Ferrimonadaceae</taxon>
        <taxon>Ferrimonas</taxon>
    </lineage>
</organism>
<feature type="transmembrane region" description="Helical" evidence="8">
    <location>
        <begin position="189"/>
        <end position="211"/>
    </location>
</feature>
<dbReference type="RefSeq" id="WP_067661099.1">
    <property type="nucleotide sequence ID" value="NZ_FQXG01000005.1"/>
</dbReference>
<evidence type="ECO:0000259" key="9">
    <source>
        <dbReference type="Pfam" id="PF00999"/>
    </source>
</evidence>
<dbReference type="GO" id="GO:1902600">
    <property type="term" value="P:proton transmembrane transport"/>
    <property type="evidence" value="ECO:0007669"/>
    <property type="project" value="InterPro"/>
</dbReference>
<evidence type="ECO:0000256" key="3">
    <source>
        <dbReference type="ARBA" id="ARBA00022449"/>
    </source>
</evidence>
<keyword evidence="6" id="KW-0406">Ion transport</keyword>
<evidence type="ECO:0000256" key="8">
    <source>
        <dbReference type="SAM" id="Phobius"/>
    </source>
</evidence>
<proteinExistence type="predicted"/>
<dbReference type="EMBL" id="FQXG01000005">
    <property type="protein sequence ID" value="SHH94200.1"/>
    <property type="molecule type" value="Genomic_DNA"/>
</dbReference>
<evidence type="ECO:0000313" key="11">
    <source>
        <dbReference type="Proteomes" id="UP000184268"/>
    </source>
</evidence>
<evidence type="ECO:0000256" key="4">
    <source>
        <dbReference type="ARBA" id="ARBA00022692"/>
    </source>
</evidence>
<dbReference type="OrthoDB" id="9810860at2"/>
<dbReference type="PANTHER" id="PTHR32507:SF8">
    <property type="entry name" value="CNH1P"/>
    <property type="match status" value="1"/>
</dbReference>
<feature type="domain" description="Cation/H+ exchanger transmembrane" evidence="9">
    <location>
        <begin position="12"/>
        <end position="389"/>
    </location>
</feature>
<dbReference type="GO" id="GO:0015297">
    <property type="term" value="F:antiporter activity"/>
    <property type="evidence" value="ECO:0007669"/>
    <property type="project" value="UniProtKB-KW"/>
</dbReference>
<reference evidence="10 11" key="1">
    <citation type="submission" date="2016-11" db="EMBL/GenBank/DDBJ databases">
        <authorList>
            <person name="Jaros S."/>
            <person name="Januszkiewicz K."/>
            <person name="Wedrychowicz H."/>
        </authorList>
    </citation>
    <scope>NUCLEOTIDE SEQUENCE [LARGE SCALE GENOMIC DNA]</scope>
    <source>
        <strain evidence="10 11">DSM 16917</strain>
    </source>
</reference>
<dbReference type="STRING" id="299255.SAMN02745129_3182"/>
<keyword evidence="11" id="KW-1185">Reference proteome</keyword>
<comment type="subcellular location">
    <subcellularLocation>
        <location evidence="1">Cell membrane</location>
        <topology evidence="1">Multi-pass membrane protein</topology>
    </subcellularLocation>
</comment>
<evidence type="ECO:0000313" key="10">
    <source>
        <dbReference type="EMBL" id="SHH94200.1"/>
    </source>
</evidence>
<gene>
    <name evidence="10" type="ORF">SAMN02745129_3182</name>
</gene>
<name>A0A1M5X317_9GAMM</name>
<evidence type="ECO:0000256" key="1">
    <source>
        <dbReference type="ARBA" id="ARBA00004651"/>
    </source>
</evidence>
<dbReference type="InterPro" id="IPR006153">
    <property type="entry name" value="Cation/H_exchanger_TM"/>
</dbReference>
<evidence type="ECO:0000256" key="6">
    <source>
        <dbReference type="ARBA" id="ARBA00023065"/>
    </source>
</evidence>
<dbReference type="Pfam" id="PF00999">
    <property type="entry name" value="Na_H_Exchanger"/>
    <property type="match status" value="1"/>
</dbReference>
<keyword evidence="2" id="KW-0813">Transport</keyword>
<feature type="transmembrane region" description="Helical" evidence="8">
    <location>
        <begin position="303"/>
        <end position="323"/>
    </location>
</feature>
<keyword evidence="3" id="KW-0050">Antiport</keyword>
<evidence type="ECO:0000256" key="5">
    <source>
        <dbReference type="ARBA" id="ARBA00022989"/>
    </source>
</evidence>
<evidence type="ECO:0000256" key="2">
    <source>
        <dbReference type="ARBA" id="ARBA00022448"/>
    </source>
</evidence>
<evidence type="ECO:0000256" key="7">
    <source>
        <dbReference type="ARBA" id="ARBA00023136"/>
    </source>
</evidence>
<feature type="transmembrane region" description="Helical" evidence="8">
    <location>
        <begin position="29"/>
        <end position="48"/>
    </location>
</feature>